<evidence type="ECO:0000256" key="6">
    <source>
        <dbReference type="SAM" id="Phobius"/>
    </source>
</evidence>
<protein>
    <submittedName>
        <fullName evidence="7">Putative membrane protein/putative membrane protein</fullName>
    </submittedName>
</protein>
<proteinExistence type="predicted"/>
<evidence type="ECO:0000256" key="3">
    <source>
        <dbReference type="ARBA" id="ARBA00022692"/>
    </source>
</evidence>
<comment type="caution">
    <text evidence="7">The sequence shown here is derived from an EMBL/GenBank/DDBJ whole genome shotgun (WGS) entry which is preliminary data.</text>
</comment>
<feature type="transmembrane region" description="Helical" evidence="6">
    <location>
        <begin position="46"/>
        <end position="63"/>
    </location>
</feature>
<keyword evidence="5 6" id="KW-0472">Membrane</keyword>
<dbReference type="EMBL" id="VIVN01000010">
    <property type="protein sequence ID" value="TWD97452.1"/>
    <property type="molecule type" value="Genomic_DNA"/>
</dbReference>
<evidence type="ECO:0000313" key="8">
    <source>
        <dbReference type="Proteomes" id="UP000319671"/>
    </source>
</evidence>
<reference evidence="7 8" key="1">
    <citation type="submission" date="2019-06" db="EMBL/GenBank/DDBJ databases">
        <title>Sorghum-associated microbial communities from plants grown in Nebraska, USA.</title>
        <authorList>
            <person name="Schachtman D."/>
        </authorList>
    </citation>
    <scope>NUCLEOTIDE SEQUENCE [LARGE SCALE GENOMIC DNA]</scope>
    <source>
        <strain evidence="7 8">2482</strain>
    </source>
</reference>
<keyword evidence="8" id="KW-1185">Reference proteome</keyword>
<evidence type="ECO:0000256" key="2">
    <source>
        <dbReference type="ARBA" id="ARBA00022475"/>
    </source>
</evidence>
<gene>
    <name evidence="7" type="ORF">FB550_11057</name>
</gene>
<feature type="transmembrane region" description="Helical" evidence="6">
    <location>
        <begin position="165"/>
        <end position="188"/>
    </location>
</feature>
<feature type="transmembrane region" description="Helical" evidence="6">
    <location>
        <begin position="12"/>
        <end position="34"/>
    </location>
</feature>
<dbReference type="GO" id="GO:0005886">
    <property type="term" value="C:plasma membrane"/>
    <property type="evidence" value="ECO:0007669"/>
    <property type="project" value="UniProtKB-SubCell"/>
</dbReference>
<feature type="transmembrane region" description="Helical" evidence="6">
    <location>
        <begin position="103"/>
        <end position="124"/>
    </location>
</feature>
<dbReference type="AlphaFoldDB" id="A0A561D2C6"/>
<feature type="transmembrane region" description="Helical" evidence="6">
    <location>
        <begin position="136"/>
        <end position="153"/>
    </location>
</feature>
<dbReference type="InterPro" id="IPR019108">
    <property type="entry name" value="Caa3_assmbl_CtaG-rel"/>
</dbReference>
<dbReference type="Pfam" id="PF09678">
    <property type="entry name" value="Caa3_CtaG"/>
    <property type="match status" value="1"/>
</dbReference>
<accession>A0A561D2C6</accession>
<keyword evidence="4 6" id="KW-1133">Transmembrane helix</keyword>
<name>A0A561D2C6_9BACI</name>
<evidence type="ECO:0000256" key="5">
    <source>
        <dbReference type="ARBA" id="ARBA00023136"/>
    </source>
</evidence>
<keyword evidence="3 6" id="KW-0812">Transmembrane</keyword>
<dbReference type="Proteomes" id="UP000319671">
    <property type="component" value="Unassembled WGS sequence"/>
</dbReference>
<dbReference type="RefSeq" id="WP_144566682.1">
    <property type="nucleotide sequence ID" value="NZ_VIVN01000010.1"/>
</dbReference>
<sequence>MLDVFLLEGQLVWNIPLMTGLSCIGVLYVALLRTHSELKVHPTQPLLFYSSLFLLYLTIGSPLSTLNHLLFSLHMIQMSILFFVIPPLFLLGIPETHTPIMKGISLSPFVALVTFAIMFFFYHLQAVLTFLTLHPFIHNSYLFLLLLLSFMIWRPIVREQNKQFAFLSGILLLPACGQLILSGLFGSVTNPLLSEMMASLCITPAGLNSLGIFPSAFNSRVDLIIAGILMMGMHKFALLLTARLKYKIVERDLTGNG</sequence>
<evidence type="ECO:0000256" key="4">
    <source>
        <dbReference type="ARBA" id="ARBA00022989"/>
    </source>
</evidence>
<organism evidence="7 8">
    <name type="scientific">Neobacillus bataviensis</name>
    <dbReference type="NCBI Taxonomy" id="220685"/>
    <lineage>
        <taxon>Bacteria</taxon>
        <taxon>Bacillati</taxon>
        <taxon>Bacillota</taxon>
        <taxon>Bacilli</taxon>
        <taxon>Bacillales</taxon>
        <taxon>Bacillaceae</taxon>
        <taxon>Neobacillus</taxon>
    </lineage>
</organism>
<feature type="transmembrane region" description="Helical" evidence="6">
    <location>
        <begin position="223"/>
        <end position="242"/>
    </location>
</feature>
<feature type="transmembrane region" description="Helical" evidence="6">
    <location>
        <begin position="69"/>
        <end position="91"/>
    </location>
</feature>
<evidence type="ECO:0000313" key="7">
    <source>
        <dbReference type="EMBL" id="TWD97452.1"/>
    </source>
</evidence>
<evidence type="ECO:0000256" key="1">
    <source>
        <dbReference type="ARBA" id="ARBA00004651"/>
    </source>
</evidence>
<keyword evidence="2" id="KW-1003">Cell membrane</keyword>
<comment type="subcellular location">
    <subcellularLocation>
        <location evidence="1">Cell membrane</location>
        <topology evidence="1">Multi-pass membrane protein</topology>
    </subcellularLocation>
</comment>